<accession>A0A7T0G4R6</accession>
<proteinExistence type="predicted"/>
<dbReference type="InterPro" id="IPR025048">
    <property type="entry name" value="DUF3987"/>
</dbReference>
<organism evidence="2 3">
    <name type="scientific">Candidatus Nitrohelix vancouverensis</name>
    <dbReference type="NCBI Taxonomy" id="2705534"/>
    <lineage>
        <taxon>Bacteria</taxon>
        <taxon>Pseudomonadati</taxon>
        <taxon>Nitrospinota/Tectimicrobiota group</taxon>
        <taxon>Nitrospinota</taxon>
        <taxon>Nitrospinia</taxon>
        <taxon>Nitrospinales</taxon>
        <taxon>Nitrospinaceae</taxon>
        <taxon>Candidatus Nitrohelix</taxon>
    </lineage>
</organism>
<sequence>MAAQAGLDKVKQSVERAHPSEPVPSETEYLDSKVRWPDPLAEEAFYGLAGKIVKAIEPHTEADPVALLIQLFIAFGNIAGRNPCFKVEADRHGMNLFACLVGSTSKGRKGTSKGHVINLFKSISAEWVSECNHSGLSSGEGLIWIARDPIEKRSPVRQKGKIIDYEKEIVDEGVADKRVLVWETEFANTLQVLKREANTLSPVVRNAWDGLDLRIMTKNNSAKASDPHISIMGHVTKDELQRHLDTTECANGFANRFLWLCVKRSNILPEGGRICEVDFSSMVKRLTEAVKFAQETEEIIRDEDARAIWIGVYEELSEGKAGLLGSVIARAEAQVMRLSCIYALLDRSPIVRAEHMMAALALWEYCEASARFVFGGSLGDPVADEIKRALDYKPEGLTRTEISNLFKRNKASDQIGRALNVLADAGLAYCSTKSSGGGRPTELWYSMKHTTKKTKSTK</sequence>
<gene>
    <name evidence="2" type="ORF">G3M78_05195</name>
</gene>
<dbReference type="Proteomes" id="UP000594464">
    <property type="component" value="Chromosome"/>
</dbReference>
<name>A0A7T0G4R6_9BACT</name>
<dbReference type="KEGG" id="nva:G3M78_05195"/>
<dbReference type="EMBL" id="CP048620">
    <property type="protein sequence ID" value="QPJ66770.1"/>
    <property type="molecule type" value="Genomic_DNA"/>
</dbReference>
<evidence type="ECO:0000256" key="1">
    <source>
        <dbReference type="SAM" id="MobiDB-lite"/>
    </source>
</evidence>
<protein>
    <submittedName>
        <fullName evidence="2">DUF3987 domain-containing protein</fullName>
    </submittedName>
</protein>
<dbReference type="AlphaFoldDB" id="A0A7T0G4R6"/>
<feature type="compositionally biased region" description="Basic and acidic residues" evidence="1">
    <location>
        <begin position="8"/>
        <end position="19"/>
    </location>
</feature>
<feature type="region of interest" description="Disordered" evidence="1">
    <location>
        <begin position="1"/>
        <end position="29"/>
    </location>
</feature>
<dbReference type="Pfam" id="PF13148">
    <property type="entry name" value="DUF3987"/>
    <property type="match status" value="1"/>
</dbReference>
<evidence type="ECO:0000313" key="2">
    <source>
        <dbReference type="EMBL" id="QPJ66770.1"/>
    </source>
</evidence>
<reference evidence="3" key="1">
    <citation type="submission" date="2020-02" db="EMBL/GenBank/DDBJ databases">
        <title>Genomic and physiological characterization of two novel Nitrospinaceae genera.</title>
        <authorList>
            <person name="Mueller A.J."/>
            <person name="Jung M.-Y."/>
            <person name="Strachan C.R."/>
            <person name="Herbold C.W."/>
            <person name="Kirkegaard R.H."/>
            <person name="Daims H."/>
        </authorList>
    </citation>
    <scope>NUCLEOTIDE SEQUENCE [LARGE SCALE GENOMIC DNA]</scope>
</reference>
<evidence type="ECO:0000313" key="3">
    <source>
        <dbReference type="Proteomes" id="UP000594464"/>
    </source>
</evidence>